<name>A0A284RNA9_ARMOS</name>
<sequence length="198" mass="22440">MCHFTGIERVDHAIGVLDSTAETFQDENLTIKHYCLRRCPHYAATVQCKLPKQAATRRTTIWTARKNDVQRHVYQLLPCHSVRTTSVSSFDQHHSSLPISPLRLFTGGFRTFPSTKPPKLMTVLAVSSVTGTMMSYDTARYSRLAWECGRLAKLPSPPTYISPSSTRKLPLPSVPRCVRVNQLHLIPTQYLYGELEPR</sequence>
<dbReference type="OrthoDB" id="10554619at2759"/>
<dbReference type="AlphaFoldDB" id="A0A284RNA9"/>
<gene>
    <name evidence="1" type="ORF">ARMOST_13612</name>
</gene>
<evidence type="ECO:0000313" key="1">
    <source>
        <dbReference type="EMBL" id="SJL10228.1"/>
    </source>
</evidence>
<proteinExistence type="predicted"/>
<organism evidence="1 2">
    <name type="scientific">Armillaria ostoyae</name>
    <name type="common">Armillaria root rot fungus</name>
    <dbReference type="NCBI Taxonomy" id="47428"/>
    <lineage>
        <taxon>Eukaryota</taxon>
        <taxon>Fungi</taxon>
        <taxon>Dikarya</taxon>
        <taxon>Basidiomycota</taxon>
        <taxon>Agaricomycotina</taxon>
        <taxon>Agaricomycetes</taxon>
        <taxon>Agaricomycetidae</taxon>
        <taxon>Agaricales</taxon>
        <taxon>Marasmiineae</taxon>
        <taxon>Physalacriaceae</taxon>
        <taxon>Armillaria</taxon>
    </lineage>
</organism>
<dbReference type="Proteomes" id="UP000219338">
    <property type="component" value="Unassembled WGS sequence"/>
</dbReference>
<accession>A0A284RNA9</accession>
<evidence type="ECO:0000313" key="2">
    <source>
        <dbReference type="Proteomes" id="UP000219338"/>
    </source>
</evidence>
<protein>
    <submittedName>
        <fullName evidence="1">Uncharacterized protein</fullName>
    </submittedName>
</protein>
<dbReference type="EMBL" id="FUEG01000012">
    <property type="protein sequence ID" value="SJL10228.1"/>
    <property type="molecule type" value="Genomic_DNA"/>
</dbReference>
<keyword evidence="2" id="KW-1185">Reference proteome</keyword>
<reference evidence="2" key="1">
    <citation type="journal article" date="2017" name="Nat. Ecol. Evol.">
        <title>Genome expansion and lineage-specific genetic innovations in the forest pathogenic fungi Armillaria.</title>
        <authorList>
            <person name="Sipos G."/>
            <person name="Prasanna A.N."/>
            <person name="Walter M.C."/>
            <person name="O'Connor E."/>
            <person name="Balint B."/>
            <person name="Krizsan K."/>
            <person name="Kiss B."/>
            <person name="Hess J."/>
            <person name="Varga T."/>
            <person name="Slot J."/>
            <person name="Riley R."/>
            <person name="Boka B."/>
            <person name="Rigling D."/>
            <person name="Barry K."/>
            <person name="Lee J."/>
            <person name="Mihaltcheva S."/>
            <person name="LaButti K."/>
            <person name="Lipzen A."/>
            <person name="Waldron R."/>
            <person name="Moloney N.M."/>
            <person name="Sperisen C."/>
            <person name="Kredics L."/>
            <person name="Vagvoelgyi C."/>
            <person name="Patrignani A."/>
            <person name="Fitzpatrick D."/>
            <person name="Nagy I."/>
            <person name="Doyle S."/>
            <person name="Anderson J.B."/>
            <person name="Grigoriev I.V."/>
            <person name="Gueldener U."/>
            <person name="Muensterkoetter M."/>
            <person name="Nagy L.G."/>
        </authorList>
    </citation>
    <scope>NUCLEOTIDE SEQUENCE [LARGE SCALE GENOMIC DNA]</scope>
    <source>
        <strain evidence="2">C18/9</strain>
    </source>
</reference>